<dbReference type="Gene3D" id="1.10.510.10">
    <property type="entry name" value="Transferase(Phosphotransferase) domain 1"/>
    <property type="match status" value="1"/>
</dbReference>
<feature type="region of interest" description="Disordered" evidence="1">
    <location>
        <begin position="145"/>
        <end position="186"/>
    </location>
</feature>
<dbReference type="EMBL" id="JADGJD010001054">
    <property type="protein sequence ID" value="KAJ3046972.1"/>
    <property type="molecule type" value="Genomic_DNA"/>
</dbReference>
<protein>
    <recommendedName>
        <fullName evidence="4">Protein kinase domain-containing protein</fullName>
    </recommendedName>
</protein>
<gene>
    <name evidence="2" type="ORF">HK097_000357</name>
</gene>
<feature type="compositionally biased region" description="Low complexity" evidence="1">
    <location>
        <begin position="161"/>
        <end position="186"/>
    </location>
</feature>
<keyword evidence="3" id="KW-1185">Reference proteome</keyword>
<reference evidence="2" key="1">
    <citation type="submission" date="2020-05" db="EMBL/GenBank/DDBJ databases">
        <title>Phylogenomic resolution of chytrid fungi.</title>
        <authorList>
            <person name="Stajich J.E."/>
            <person name="Amses K."/>
            <person name="Simmons R."/>
            <person name="Seto K."/>
            <person name="Myers J."/>
            <person name="Bonds A."/>
            <person name="Quandt C.A."/>
            <person name="Barry K."/>
            <person name="Liu P."/>
            <person name="Grigoriev I."/>
            <person name="Longcore J.E."/>
            <person name="James T.Y."/>
        </authorList>
    </citation>
    <scope>NUCLEOTIDE SEQUENCE</scope>
    <source>
        <strain evidence="2">JEL0318</strain>
    </source>
</reference>
<evidence type="ECO:0008006" key="4">
    <source>
        <dbReference type="Google" id="ProtNLM"/>
    </source>
</evidence>
<evidence type="ECO:0000256" key="1">
    <source>
        <dbReference type="SAM" id="MobiDB-lite"/>
    </source>
</evidence>
<dbReference type="AlphaFoldDB" id="A0AAD5WZJ5"/>
<name>A0AAD5WZJ5_9FUNG</name>
<comment type="caution">
    <text evidence="2">The sequence shown here is derived from an EMBL/GenBank/DDBJ whole genome shotgun (WGS) entry which is preliminary data.</text>
</comment>
<accession>A0AAD5WZJ5</accession>
<dbReference type="InterPro" id="IPR011009">
    <property type="entry name" value="Kinase-like_dom_sf"/>
</dbReference>
<dbReference type="SUPFAM" id="SSF56112">
    <property type="entry name" value="Protein kinase-like (PK-like)"/>
    <property type="match status" value="1"/>
</dbReference>
<dbReference type="Proteomes" id="UP001212841">
    <property type="component" value="Unassembled WGS sequence"/>
</dbReference>
<evidence type="ECO:0000313" key="3">
    <source>
        <dbReference type="Proteomes" id="UP001212841"/>
    </source>
</evidence>
<proteinExistence type="predicted"/>
<evidence type="ECO:0000313" key="2">
    <source>
        <dbReference type="EMBL" id="KAJ3046972.1"/>
    </source>
</evidence>
<organism evidence="2 3">
    <name type="scientific">Rhizophlyctis rosea</name>
    <dbReference type="NCBI Taxonomy" id="64517"/>
    <lineage>
        <taxon>Eukaryota</taxon>
        <taxon>Fungi</taxon>
        <taxon>Fungi incertae sedis</taxon>
        <taxon>Chytridiomycota</taxon>
        <taxon>Chytridiomycota incertae sedis</taxon>
        <taxon>Chytridiomycetes</taxon>
        <taxon>Rhizophlyctidales</taxon>
        <taxon>Rhizophlyctidaceae</taxon>
        <taxon>Rhizophlyctis</taxon>
    </lineage>
</organism>
<feature type="compositionally biased region" description="Gly residues" evidence="1">
    <location>
        <begin position="150"/>
        <end position="160"/>
    </location>
</feature>
<sequence>MAGLFGGGCVWDKRGEGTTGEKYADLHTTVGKDINLTEAITRAGIFEPDYTISFAHEVTAAKTLDMAHVAVQQLSYAARFFRVIIGKDVRLTAPNVYNIPILPSDDIETFFIIGRILKYQAGKSTSKKVIRTVVPVFDSANVEPNVKSGDGAGGPGGRPLRGGFSDGNHSGSSGHSTSGTSNSGKSRNGKYVVGEFLGSGSTFAVWQIGMGDFDGVIKAEIRGGAAVVEAYVLRQLNGIRGVPKLVDEVYYDGVPAVVVSPRGKRLGSADHSSVMDMIVNLLRTLRDVHGRGIVCNDVSLENIVVAESSSDSAVESDVPAKTYVLVDWGFATPAYSTSFNPNPPCHPVFASPRLFTEYPIVRAPADDIVSVFLVAAKMVQSVLPWEVDRGEGWSQNQRLNLKGAEIFVDGALAEGYDWALSLGRVGGTVIDYDAFIRSLTVL</sequence>